<comment type="catalytic activity">
    <reaction evidence="1">
        <text>ATP + protein L-histidine = ADP + protein N-phospho-L-histidine.</text>
        <dbReference type="EC" id="2.7.13.3"/>
    </reaction>
</comment>
<dbReference type="Gene3D" id="3.30.565.10">
    <property type="entry name" value="Histidine kinase-like ATPase, C-terminal domain"/>
    <property type="match status" value="1"/>
</dbReference>
<evidence type="ECO:0000256" key="8">
    <source>
        <dbReference type="ARBA" id="ARBA00022989"/>
    </source>
</evidence>
<evidence type="ECO:0000256" key="6">
    <source>
        <dbReference type="ARBA" id="ARBA00022692"/>
    </source>
</evidence>
<evidence type="ECO:0000313" key="13">
    <source>
        <dbReference type="Proteomes" id="UP000295184"/>
    </source>
</evidence>
<evidence type="ECO:0000256" key="4">
    <source>
        <dbReference type="ARBA" id="ARBA00022553"/>
    </source>
</evidence>
<dbReference type="Pfam" id="PF02518">
    <property type="entry name" value="HATPase_c"/>
    <property type="match status" value="1"/>
</dbReference>
<dbReference type="AlphaFoldDB" id="A0A4R1QY00"/>
<accession>A0A4R1QY00</accession>
<keyword evidence="7 12" id="KW-0418">Kinase</keyword>
<proteinExistence type="predicted"/>
<dbReference type="EMBL" id="SLUM01000010">
    <property type="protein sequence ID" value="TCL57354.1"/>
    <property type="molecule type" value="Genomic_DNA"/>
</dbReference>
<keyword evidence="8" id="KW-1133">Transmembrane helix</keyword>
<dbReference type="PRINTS" id="PR00344">
    <property type="entry name" value="BCTRLSENSOR"/>
</dbReference>
<keyword evidence="10" id="KW-0472">Membrane</keyword>
<organism evidence="12 13">
    <name type="scientific">Allofournierella massiliensis</name>
    <dbReference type="NCBI Taxonomy" id="1650663"/>
    <lineage>
        <taxon>Bacteria</taxon>
        <taxon>Bacillati</taxon>
        <taxon>Bacillota</taxon>
        <taxon>Clostridia</taxon>
        <taxon>Eubacteriales</taxon>
        <taxon>Oscillospiraceae</taxon>
        <taxon>Allofournierella</taxon>
    </lineage>
</organism>
<gene>
    <name evidence="12" type="ORF">EDD77_11029</name>
</gene>
<dbReference type="GO" id="GO:0005886">
    <property type="term" value="C:plasma membrane"/>
    <property type="evidence" value="ECO:0007669"/>
    <property type="project" value="TreeGrafter"/>
</dbReference>
<feature type="domain" description="Histidine kinase" evidence="11">
    <location>
        <begin position="1"/>
        <end position="74"/>
    </location>
</feature>
<evidence type="ECO:0000256" key="1">
    <source>
        <dbReference type="ARBA" id="ARBA00000085"/>
    </source>
</evidence>
<reference evidence="12 13" key="1">
    <citation type="submission" date="2019-03" db="EMBL/GenBank/DDBJ databases">
        <title>Genomic Encyclopedia of Type Strains, Phase IV (KMG-IV): sequencing the most valuable type-strain genomes for metagenomic binning, comparative biology and taxonomic classification.</title>
        <authorList>
            <person name="Goeker M."/>
        </authorList>
    </citation>
    <scope>NUCLEOTIDE SEQUENCE [LARGE SCALE GENOMIC DNA]</scope>
    <source>
        <strain evidence="12 13">DSM 100451</strain>
    </source>
</reference>
<evidence type="ECO:0000256" key="10">
    <source>
        <dbReference type="ARBA" id="ARBA00023136"/>
    </source>
</evidence>
<dbReference type="InterPro" id="IPR003594">
    <property type="entry name" value="HATPase_dom"/>
</dbReference>
<dbReference type="Proteomes" id="UP000295184">
    <property type="component" value="Unassembled WGS sequence"/>
</dbReference>
<dbReference type="SUPFAM" id="SSF55874">
    <property type="entry name" value="ATPase domain of HSP90 chaperone/DNA topoisomerase II/histidine kinase"/>
    <property type="match status" value="1"/>
</dbReference>
<comment type="subcellular location">
    <subcellularLocation>
        <location evidence="2">Membrane</location>
        <topology evidence="2">Multi-pass membrane protein</topology>
    </subcellularLocation>
</comment>
<evidence type="ECO:0000256" key="7">
    <source>
        <dbReference type="ARBA" id="ARBA00022777"/>
    </source>
</evidence>
<dbReference type="PANTHER" id="PTHR45436">
    <property type="entry name" value="SENSOR HISTIDINE KINASE YKOH"/>
    <property type="match status" value="1"/>
</dbReference>
<evidence type="ECO:0000256" key="9">
    <source>
        <dbReference type="ARBA" id="ARBA00023012"/>
    </source>
</evidence>
<dbReference type="GO" id="GO:0000160">
    <property type="term" value="P:phosphorelay signal transduction system"/>
    <property type="evidence" value="ECO:0007669"/>
    <property type="project" value="UniProtKB-KW"/>
</dbReference>
<name>A0A4R1QY00_9FIRM</name>
<dbReference type="STRING" id="1650663.GCA_001486665_02136"/>
<keyword evidence="9" id="KW-0902">Two-component regulatory system</keyword>
<evidence type="ECO:0000256" key="3">
    <source>
        <dbReference type="ARBA" id="ARBA00012438"/>
    </source>
</evidence>
<protein>
    <recommendedName>
        <fullName evidence="3">histidine kinase</fullName>
        <ecNumber evidence="3">2.7.13.3</ecNumber>
    </recommendedName>
</protein>
<dbReference type="InterPro" id="IPR004358">
    <property type="entry name" value="Sig_transdc_His_kin-like_C"/>
</dbReference>
<dbReference type="EC" id="2.7.13.3" evidence="3"/>
<dbReference type="PANTHER" id="PTHR45436:SF15">
    <property type="entry name" value="SENSOR HISTIDINE KINASE CUSS"/>
    <property type="match status" value="1"/>
</dbReference>
<evidence type="ECO:0000313" key="12">
    <source>
        <dbReference type="EMBL" id="TCL57354.1"/>
    </source>
</evidence>
<dbReference type="InterPro" id="IPR050428">
    <property type="entry name" value="TCS_sensor_his_kinase"/>
</dbReference>
<evidence type="ECO:0000256" key="2">
    <source>
        <dbReference type="ARBA" id="ARBA00004141"/>
    </source>
</evidence>
<evidence type="ECO:0000256" key="5">
    <source>
        <dbReference type="ARBA" id="ARBA00022679"/>
    </source>
</evidence>
<keyword evidence="4" id="KW-0597">Phosphoprotein</keyword>
<sequence>MIWEVCDHGPGVPDQAKEAVFRRFWRADASRSSREHFGLGLSVAQELAGRCGLQLGVSDTPGGGATFRVEVARS</sequence>
<dbReference type="PROSITE" id="PS50109">
    <property type="entry name" value="HIS_KIN"/>
    <property type="match status" value="1"/>
</dbReference>
<dbReference type="GO" id="GO:0004673">
    <property type="term" value="F:protein histidine kinase activity"/>
    <property type="evidence" value="ECO:0007669"/>
    <property type="project" value="UniProtKB-EC"/>
</dbReference>
<keyword evidence="6" id="KW-0812">Transmembrane</keyword>
<dbReference type="InterPro" id="IPR036890">
    <property type="entry name" value="HATPase_C_sf"/>
</dbReference>
<dbReference type="InterPro" id="IPR005467">
    <property type="entry name" value="His_kinase_dom"/>
</dbReference>
<keyword evidence="5" id="KW-0808">Transferase</keyword>
<evidence type="ECO:0000259" key="11">
    <source>
        <dbReference type="PROSITE" id="PS50109"/>
    </source>
</evidence>
<comment type="caution">
    <text evidence="12">The sequence shown here is derived from an EMBL/GenBank/DDBJ whole genome shotgun (WGS) entry which is preliminary data.</text>
</comment>